<organism evidence="2 3">
    <name type="scientific">Ensete ventricosum</name>
    <name type="common">Abyssinian banana</name>
    <name type="synonym">Musa ensete</name>
    <dbReference type="NCBI Taxonomy" id="4639"/>
    <lineage>
        <taxon>Eukaryota</taxon>
        <taxon>Viridiplantae</taxon>
        <taxon>Streptophyta</taxon>
        <taxon>Embryophyta</taxon>
        <taxon>Tracheophyta</taxon>
        <taxon>Spermatophyta</taxon>
        <taxon>Magnoliopsida</taxon>
        <taxon>Liliopsida</taxon>
        <taxon>Zingiberales</taxon>
        <taxon>Musaceae</taxon>
        <taxon>Ensete</taxon>
    </lineage>
</organism>
<gene>
    <name evidence="2" type="ORF">B296_00024151</name>
</gene>
<feature type="compositionally biased region" description="Basic and acidic residues" evidence="1">
    <location>
        <begin position="100"/>
        <end position="110"/>
    </location>
</feature>
<protein>
    <submittedName>
        <fullName evidence="2">Uncharacterized protein</fullName>
    </submittedName>
</protein>
<dbReference type="EMBL" id="AMZH03020457">
    <property type="protein sequence ID" value="RRT39150.1"/>
    <property type="molecule type" value="Genomic_DNA"/>
</dbReference>
<name>A0A426XI86_ENSVE</name>
<feature type="region of interest" description="Disordered" evidence="1">
    <location>
        <begin position="100"/>
        <end position="135"/>
    </location>
</feature>
<evidence type="ECO:0000256" key="1">
    <source>
        <dbReference type="SAM" id="MobiDB-lite"/>
    </source>
</evidence>
<reference evidence="2 3" key="1">
    <citation type="journal article" date="2014" name="Agronomy (Basel)">
        <title>A Draft Genome Sequence for Ensete ventricosum, the Drought-Tolerant Tree Against Hunger.</title>
        <authorList>
            <person name="Harrison J."/>
            <person name="Moore K.A."/>
            <person name="Paszkiewicz K."/>
            <person name="Jones T."/>
            <person name="Grant M."/>
            <person name="Ambacheew D."/>
            <person name="Muzemil S."/>
            <person name="Studholme D.J."/>
        </authorList>
    </citation>
    <scope>NUCLEOTIDE SEQUENCE [LARGE SCALE GENOMIC DNA]</scope>
</reference>
<comment type="caution">
    <text evidence="2">The sequence shown here is derived from an EMBL/GenBank/DDBJ whole genome shotgun (WGS) entry which is preliminary data.</text>
</comment>
<evidence type="ECO:0000313" key="3">
    <source>
        <dbReference type="Proteomes" id="UP000287651"/>
    </source>
</evidence>
<evidence type="ECO:0000313" key="2">
    <source>
        <dbReference type="EMBL" id="RRT39150.1"/>
    </source>
</evidence>
<sequence length="211" mass="24529">MVNRARWGKLDFCSKQLQVDCKRKLARKLLEPLMRSATANKTSMKLGILRKRRRHHLEQSSQEEAESQIERIESLVDQLTEDTKDSVRHLHEVVAKLMTNERSRSEERASRFGIQRNSQPLRERHHEDKQAKKNVGEGELLTRRIRYSCKSLYTDDGVFVAILSKCICGSRTRHKLFSKTEESKGVGGLQNFQREECKEESCSNRTDIQEG</sequence>
<proteinExistence type="predicted"/>
<dbReference type="AlphaFoldDB" id="A0A426XI86"/>
<feature type="compositionally biased region" description="Basic and acidic residues" evidence="1">
    <location>
        <begin position="121"/>
        <end position="135"/>
    </location>
</feature>
<dbReference type="Proteomes" id="UP000287651">
    <property type="component" value="Unassembled WGS sequence"/>
</dbReference>
<accession>A0A426XI86</accession>